<keyword evidence="5 7" id="KW-0472">Membrane</keyword>
<comment type="similarity">
    <text evidence="7">Belongs to the NhaA Na(+)/H(+) (TC 2.A.33) antiporter family.</text>
</comment>
<feature type="transmembrane region" description="Helical" evidence="7">
    <location>
        <begin position="152"/>
        <end position="172"/>
    </location>
</feature>
<dbReference type="GO" id="GO:0005886">
    <property type="term" value="C:plasma membrane"/>
    <property type="evidence" value="ECO:0007669"/>
    <property type="project" value="UniProtKB-SubCell"/>
</dbReference>
<feature type="transmembrane region" description="Helical" evidence="7">
    <location>
        <begin position="92"/>
        <end position="113"/>
    </location>
</feature>
<dbReference type="EMBL" id="QEQK01000007">
    <property type="protein sequence ID" value="PWN56068.1"/>
    <property type="molecule type" value="Genomic_DNA"/>
</dbReference>
<dbReference type="PANTHER" id="PTHR30341:SF0">
    <property type="entry name" value="NA(+)_H(+) ANTIPORTER NHAA"/>
    <property type="match status" value="1"/>
</dbReference>
<keyword evidence="7" id="KW-0813">Transport</keyword>
<evidence type="ECO:0000256" key="7">
    <source>
        <dbReference type="HAMAP-Rule" id="MF_01844"/>
    </source>
</evidence>
<sequence length="389" mass="40889">MNWKALQSNEAAPGILLMICAVAALLIANSPLSALYDRLIQTPLAITLGTAGLEKPLLLWINDGLMALFFLLVGIELKHELLFGHLRNRRQIALPAAAAVGGMLVPAAVYLAFNWQDPIARNGWAIPAATDIAFALAIFAMLAKHLPSEVKIFLLAIAIIDDIGAILIIALLYTADLSLLSLLMAAGLTALLFLLNRKVQSSAAPFIIVGTVLWVATLKSGVHATLAGVVVGLMLPLRVKSTDQVSAGYRVEHGLKPWVYFLVLPLFALANAGVNLQGTAIGDAFTPVVLGIAAGLLIGKPLGVMGAVWLAETCLRIKRPALLTWPVVLAVGCLCGIGFTMSLFIGSLAFEHAPSMNLGDERVGILAGSTLSAALAACVLSRTRATSSN</sequence>
<organism evidence="8 9">
    <name type="scientific">Abyssibacter profundi</name>
    <dbReference type="NCBI Taxonomy" id="2182787"/>
    <lineage>
        <taxon>Bacteria</taxon>
        <taxon>Pseudomonadati</taxon>
        <taxon>Pseudomonadota</taxon>
        <taxon>Gammaproteobacteria</taxon>
        <taxon>Chromatiales</taxon>
        <taxon>Oceanococcaceae</taxon>
        <taxon>Abyssibacter</taxon>
    </lineage>
</organism>
<accession>A0A363UKY0</accession>
<keyword evidence="6 7" id="KW-0739">Sodium transport</keyword>
<protein>
    <recommendedName>
        <fullName evidence="7">Na(+)/H(+) antiporter NhaA</fullName>
    </recommendedName>
    <alternativeName>
        <fullName evidence="7">Sodium/proton antiporter NhaA</fullName>
    </alternativeName>
</protein>
<dbReference type="GO" id="GO:0015385">
    <property type="term" value="F:sodium:proton antiporter activity"/>
    <property type="evidence" value="ECO:0007669"/>
    <property type="project" value="UniProtKB-UniRule"/>
</dbReference>
<reference evidence="8 9" key="1">
    <citation type="submission" date="2018-05" db="EMBL/GenBank/DDBJ databases">
        <title>Abyssibacter profundi OUC007T gen. nov., sp. nov, a marine bacterium isolated from seawater of the Mariana Trench.</title>
        <authorList>
            <person name="Zhou S."/>
        </authorList>
    </citation>
    <scope>NUCLEOTIDE SEQUENCE [LARGE SCALE GENOMIC DNA]</scope>
    <source>
        <strain evidence="8 9">OUC007</strain>
    </source>
</reference>
<dbReference type="GO" id="GO:0006885">
    <property type="term" value="P:regulation of pH"/>
    <property type="evidence" value="ECO:0007669"/>
    <property type="project" value="UniProtKB-UniRule"/>
</dbReference>
<dbReference type="RefSeq" id="WP_109720284.1">
    <property type="nucleotide sequence ID" value="NZ_QEQK01000007.1"/>
</dbReference>
<feature type="transmembrane region" description="Helical" evidence="7">
    <location>
        <begin position="207"/>
        <end position="237"/>
    </location>
</feature>
<dbReference type="AlphaFoldDB" id="A0A363UKY0"/>
<evidence type="ECO:0000256" key="2">
    <source>
        <dbReference type="ARBA" id="ARBA00022475"/>
    </source>
</evidence>
<comment type="subcellular location">
    <subcellularLocation>
        <location evidence="1">Cell inner membrane</location>
        <topology evidence="1">Multi-pass membrane protein</topology>
    </subcellularLocation>
    <subcellularLocation>
        <location evidence="7">Cell membrane</location>
        <topology evidence="7">Multi-pass membrane protein</topology>
    </subcellularLocation>
</comment>
<feature type="transmembrane region" description="Helical" evidence="7">
    <location>
        <begin position="12"/>
        <end position="36"/>
    </location>
</feature>
<feature type="transmembrane region" description="Helical" evidence="7">
    <location>
        <begin position="322"/>
        <end position="350"/>
    </location>
</feature>
<keyword evidence="9" id="KW-1185">Reference proteome</keyword>
<feature type="transmembrane region" description="Helical" evidence="7">
    <location>
        <begin position="125"/>
        <end position="146"/>
    </location>
</feature>
<comment type="function">
    <text evidence="7">Na(+)/H(+) antiporter that extrudes sodium in exchange for external protons.</text>
</comment>
<feature type="transmembrane region" description="Helical" evidence="7">
    <location>
        <begin position="179"/>
        <end position="195"/>
    </location>
</feature>
<feature type="transmembrane region" description="Helical" evidence="7">
    <location>
        <begin position="288"/>
        <end position="310"/>
    </location>
</feature>
<evidence type="ECO:0000313" key="9">
    <source>
        <dbReference type="Proteomes" id="UP000251800"/>
    </source>
</evidence>
<dbReference type="NCBIfam" id="NF007112">
    <property type="entry name" value="PRK09561.1"/>
    <property type="match status" value="1"/>
</dbReference>
<comment type="catalytic activity">
    <reaction evidence="7">
        <text>Na(+)(in) + 2 H(+)(out) = Na(+)(out) + 2 H(+)(in)</text>
        <dbReference type="Rhea" id="RHEA:29251"/>
        <dbReference type="ChEBI" id="CHEBI:15378"/>
        <dbReference type="ChEBI" id="CHEBI:29101"/>
    </reaction>
</comment>
<dbReference type="OrthoDB" id="9808135at2"/>
<keyword evidence="3 7" id="KW-0812">Transmembrane</keyword>
<dbReference type="NCBIfam" id="NF007111">
    <property type="entry name" value="PRK09560.1"/>
    <property type="match status" value="1"/>
</dbReference>
<keyword evidence="4 7" id="KW-1133">Transmembrane helix</keyword>
<feature type="transmembrane region" description="Helical" evidence="7">
    <location>
        <begin position="57"/>
        <end position="77"/>
    </location>
</feature>
<keyword evidence="2 7" id="KW-1003">Cell membrane</keyword>
<dbReference type="NCBIfam" id="TIGR00773">
    <property type="entry name" value="NhaA"/>
    <property type="match status" value="1"/>
</dbReference>
<dbReference type="InterPro" id="IPR023171">
    <property type="entry name" value="Na/H_antiporter_dom_sf"/>
</dbReference>
<keyword evidence="7" id="KW-0406">Ion transport</keyword>
<evidence type="ECO:0000313" key="8">
    <source>
        <dbReference type="EMBL" id="PWN56068.1"/>
    </source>
</evidence>
<proteinExistence type="inferred from homology"/>
<feature type="transmembrane region" description="Helical" evidence="7">
    <location>
        <begin position="362"/>
        <end position="380"/>
    </location>
</feature>
<comment type="caution">
    <text evidence="8">The sequence shown here is derived from an EMBL/GenBank/DDBJ whole genome shotgun (WGS) entry which is preliminary data.</text>
</comment>
<evidence type="ECO:0000256" key="6">
    <source>
        <dbReference type="ARBA" id="ARBA00023201"/>
    </source>
</evidence>
<name>A0A363UKY0_9GAMM</name>
<gene>
    <name evidence="7 8" type="primary">nhaA</name>
    <name evidence="8" type="ORF">DEH80_09665</name>
</gene>
<keyword evidence="7" id="KW-0915">Sodium</keyword>
<dbReference type="Proteomes" id="UP000251800">
    <property type="component" value="Unassembled WGS sequence"/>
</dbReference>
<dbReference type="Gene3D" id="1.20.1530.10">
    <property type="entry name" value="Na+/H+ antiporter like domain"/>
    <property type="match status" value="1"/>
</dbReference>
<dbReference type="HAMAP" id="MF_01844">
    <property type="entry name" value="NhaA"/>
    <property type="match status" value="1"/>
</dbReference>
<evidence type="ECO:0000256" key="4">
    <source>
        <dbReference type="ARBA" id="ARBA00022989"/>
    </source>
</evidence>
<evidence type="ECO:0000256" key="1">
    <source>
        <dbReference type="ARBA" id="ARBA00004429"/>
    </source>
</evidence>
<evidence type="ECO:0000256" key="3">
    <source>
        <dbReference type="ARBA" id="ARBA00022692"/>
    </source>
</evidence>
<keyword evidence="7" id="KW-0050">Antiport</keyword>
<dbReference type="Pfam" id="PF06965">
    <property type="entry name" value="Na_H_antiport_1"/>
    <property type="match status" value="1"/>
</dbReference>
<feature type="transmembrane region" description="Helical" evidence="7">
    <location>
        <begin position="258"/>
        <end position="276"/>
    </location>
</feature>
<dbReference type="InterPro" id="IPR004670">
    <property type="entry name" value="NhaA"/>
</dbReference>
<dbReference type="PANTHER" id="PTHR30341">
    <property type="entry name" value="SODIUM ION/PROTON ANTIPORTER NHAA-RELATED"/>
    <property type="match status" value="1"/>
</dbReference>
<evidence type="ECO:0000256" key="5">
    <source>
        <dbReference type="ARBA" id="ARBA00023136"/>
    </source>
</evidence>